<dbReference type="InterPro" id="IPR037690">
    <property type="entry name" value="FAM204A"/>
</dbReference>
<dbReference type="Proteomes" id="UP000596742">
    <property type="component" value="Unassembled WGS sequence"/>
</dbReference>
<protein>
    <recommendedName>
        <fullName evidence="3">Protein FAM204A</fullName>
    </recommendedName>
</protein>
<organism evidence="1 2">
    <name type="scientific">Mytilus galloprovincialis</name>
    <name type="common">Mediterranean mussel</name>
    <dbReference type="NCBI Taxonomy" id="29158"/>
    <lineage>
        <taxon>Eukaryota</taxon>
        <taxon>Metazoa</taxon>
        <taxon>Spiralia</taxon>
        <taxon>Lophotrochozoa</taxon>
        <taxon>Mollusca</taxon>
        <taxon>Bivalvia</taxon>
        <taxon>Autobranchia</taxon>
        <taxon>Pteriomorphia</taxon>
        <taxon>Mytilida</taxon>
        <taxon>Mytiloidea</taxon>
        <taxon>Mytilidae</taxon>
        <taxon>Mytilinae</taxon>
        <taxon>Mytilus</taxon>
    </lineage>
</organism>
<dbReference type="PANTHER" id="PTHR14386:SF2">
    <property type="entry name" value="PROTEIN FAM204A"/>
    <property type="match status" value="1"/>
</dbReference>
<dbReference type="AlphaFoldDB" id="A0A8B6D2B2"/>
<comment type="caution">
    <text evidence="1">The sequence shown here is derived from an EMBL/GenBank/DDBJ whole genome shotgun (WGS) entry which is preliminary data.</text>
</comment>
<evidence type="ECO:0000313" key="2">
    <source>
        <dbReference type="Proteomes" id="UP000596742"/>
    </source>
</evidence>
<evidence type="ECO:0008006" key="3">
    <source>
        <dbReference type="Google" id="ProtNLM"/>
    </source>
</evidence>
<gene>
    <name evidence="1" type="ORF">MGAL_10B008870</name>
</gene>
<sequence length="236" mass="27796">MLKLRQSKLDEMENNEEFLLAGQERTHTTDKCDVKEEKRDKNVPIHLLERFKAIEKKTDDMTKRSREKRLKHLQESIKEKVHKEITLPEDREILRKYDVKFGRLVNNKKRLFSDEAKDTDISHNSNKESTSKDVEVLNQYLGVNDHLKGINRGSAAPRSGLEKKIDHAIELGEFNTAEKLSDRLATREFGTKIADAFTAKDYIEKKKLEEKCSKRKKKKLNWGFEQKHRWETKSNM</sequence>
<dbReference type="EMBL" id="UYJE01002780">
    <property type="protein sequence ID" value="VDI13492.1"/>
    <property type="molecule type" value="Genomic_DNA"/>
</dbReference>
<dbReference type="OrthoDB" id="2418792at2759"/>
<accession>A0A8B6D2B2</accession>
<proteinExistence type="predicted"/>
<name>A0A8B6D2B2_MYTGA</name>
<dbReference type="PANTHER" id="PTHR14386">
    <property type="entry name" value="PROTEIN FAM204A"/>
    <property type="match status" value="1"/>
</dbReference>
<keyword evidence="2" id="KW-1185">Reference proteome</keyword>
<evidence type="ECO:0000313" key="1">
    <source>
        <dbReference type="EMBL" id="VDI13492.1"/>
    </source>
</evidence>
<reference evidence="1" key="1">
    <citation type="submission" date="2018-11" db="EMBL/GenBank/DDBJ databases">
        <authorList>
            <person name="Alioto T."/>
            <person name="Alioto T."/>
        </authorList>
    </citation>
    <scope>NUCLEOTIDE SEQUENCE</scope>
</reference>